<protein>
    <recommendedName>
        <fullName evidence="3">Translocase</fullName>
    </recommendedName>
</protein>
<sequence>MDRKRSFIMAGGTVLLALGAGQYMQSGTAQSSAAMVPVPQVAPPPPLRQAAGTPLGAHDPMPPMAAPQVTPVALPTAASADAPAPEAGAALPRPTPMADTCPIALDAFATADAVLSISLAAPCQPNQTVVLAHAGLAVTYQTTATGALFADIPALDPAGVLSIRFPDGQLAEVAAPVPEVASLRRLAVQWMEGDTFNLTGAGPVTTLGTLSGPVPMQARLIDLPDTTAPLAIEAEVTARTCGRELLGEVLFSEGGRVTRADLTLAMPECDGAGGFVALNNPLPDMKLAAAR</sequence>
<keyword evidence="2" id="KW-1185">Reference proteome</keyword>
<dbReference type="EMBL" id="JAAATW010000001">
    <property type="protein sequence ID" value="NBE07422.1"/>
    <property type="molecule type" value="Genomic_DNA"/>
</dbReference>
<dbReference type="Proteomes" id="UP001517376">
    <property type="component" value="Unassembled WGS sequence"/>
</dbReference>
<gene>
    <name evidence="1" type="ORF">GU920_07735</name>
</gene>
<comment type="caution">
    <text evidence="1">The sequence shown here is derived from an EMBL/GenBank/DDBJ whole genome shotgun (WGS) entry which is preliminary data.</text>
</comment>
<name>A0ABW9Y4U8_9RHOB</name>
<reference evidence="2" key="1">
    <citation type="submission" date="2020-01" db="EMBL/GenBank/DDBJ databases">
        <title>Sphingomonas sp. strain CSW-10.</title>
        <authorList>
            <person name="Chen W.-M."/>
        </authorList>
    </citation>
    <scope>NUCLEOTIDE SEQUENCE [LARGE SCALE GENOMIC DNA]</scope>
    <source>
        <strain evidence="2">CCP-1</strain>
    </source>
</reference>
<evidence type="ECO:0000313" key="1">
    <source>
        <dbReference type="EMBL" id="NBE07422.1"/>
    </source>
</evidence>
<evidence type="ECO:0000313" key="2">
    <source>
        <dbReference type="Proteomes" id="UP001517376"/>
    </source>
</evidence>
<organism evidence="1 2">
    <name type="scientific">Paragemmobacter ruber</name>
    <dbReference type="NCBI Taxonomy" id="1985673"/>
    <lineage>
        <taxon>Bacteria</taxon>
        <taxon>Pseudomonadati</taxon>
        <taxon>Pseudomonadota</taxon>
        <taxon>Alphaproteobacteria</taxon>
        <taxon>Rhodobacterales</taxon>
        <taxon>Paracoccaceae</taxon>
        <taxon>Paragemmobacter</taxon>
    </lineage>
</organism>
<evidence type="ECO:0008006" key="3">
    <source>
        <dbReference type="Google" id="ProtNLM"/>
    </source>
</evidence>
<accession>A0ABW9Y4U8</accession>
<dbReference type="RefSeq" id="WP_161766337.1">
    <property type="nucleotide sequence ID" value="NZ_JAAATW010000001.1"/>
</dbReference>
<proteinExistence type="predicted"/>